<keyword evidence="3" id="KW-1185">Reference proteome</keyword>
<keyword evidence="1 2" id="KW-0808">Transferase</keyword>
<dbReference type="SUPFAM" id="SSF89796">
    <property type="entry name" value="CoA-transferase family III (CaiB/BaiF)"/>
    <property type="match status" value="1"/>
</dbReference>
<dbReference type="InterPro" id="IPR023606">
    <property type="entry name" value="CoA-Trfase_III_dom_1_sf"/>
</dbReference>
<dbReference type="Gene3D" id="3.40.50.10540">
    <property type="entry name" value="Crotonobetainyl-coa:carnitine coa-transferase, domain 1"/>
    <property type="match status" value="1"/>
</dbReference>
<sequence>MTAALSGIRVLDLTNVLAGPFCAYQLALLGAEVIKVEVPESGDLARQLGADPELNKRKMGASFLAQNGGKKSLTLNLKSAAGKEVLFRLVKSADVLVENFRPGVMDRLGLGYEVLKEINPQLVYCAISGFGQQGPMRHAPAYDQIVQGMSGVMSITGDNESAPLRVGYPVADTIGGITAAFAVASALVRQAKTGEGEFIDVSMLDSTIVTMGWVVSNYLIAGKEPVPMGNENFTAAPSGTFRTGNGLLNIAANKQEQFEALVAAIGRPELATDERFAEREARKRNRKALKVEVDAGLATKSAEEWETILAKLGVPAGRVLTVPQVLQHPQILERDLLAKFEDVPGVGRDLSLVRAGFKMAGGNPDIATPPPVLGEHTDALLAELGYDAAQVAELHEQKVV</sequence>
<name>A0ABX1Q8K7_9RHOO</name>
<evidence type="ECO:0000256" key="1">
    <source>
        <dbReference type="ARBA" id="ARBA00022679"/>
    </source>
</evidence>
<dbReference type="Gene3D" id="3.30.1540.10">
    <property type="entry name" value="formyl-coa transferase, domain 3"/>
    <property type="match status" value="1"/>
</dbReference>
<dbReference type="InterPro" id="IPR050483">
    <property type="entry name" value="CoA-transferase_III_domain"/>
</dbReference>
<dbReference type="InterPro" id="IPR044855">
    <property type="entry name" value="CoA-Trfase_III_dom3_sf"/>
</dbReference>
<dbReference type="PANTHER" id="PTHR48207">
    <property type="entry name" value="SUCCINATE--HYDROXYMETHYLGLUTARATE COA-TRANSFERASE"/>
    <property type="match status" value="1"/>
</dbReference>
<dbReference type="PANTHER" id="PTHR48207:SF3">
    <property type="entry name" value="SUCCINATE--HYDROXYMETHYLGLUTARATE COA-TRANSFERASE"/>
    <property type="match status" value="1"/>
</dbReference>
<reference evidence="2 3" key="1">
    <citation type="submission" date="2019-12" db="EMBL/GenBank/DDBJ databases">
        <title>Comparative genomics gives insights into the taxonomy of the Azoarcus-Aromatoleum group and reveals separate origins of nif in the plant-associated Azoarcus and non-plant-associated Aromatoleum sub-groups.</title>
        <authorList>
            <person name="Lafos M."/>
            <person name="Maluk M."/>
            <person name="Batista M."/>
            <person name="Junghare M."/>
            <person name="Carmona M."/>
            <person name="Faoro H."/>
            <person name="Cruz L.M."/>
            <person name="Battistoni F."/>
            <person name="De Souza E."/>
            <person name="Pedrosa F."/>
            <person name="Chen W.-M."/>
            <person name="Poole P.S."/>
            <person name="Dixon R.A."/>
            <person name="James E.K."/>
        </authorList>
    </citation>
    <scope>NUCLEOTIDE SEQUENCE [LARGE SCALE GENOMIC DNA]</scope>
    <source>
        <strain evidence="2 3">22Lin</strain>
    </source>
</reference>
<dbReference type="Proteomes" id="UP000648984">
    <property type="component" value="Unassembled WGS sequence"/>
</dbReference>
<organism evidence="2 3">
    <name type="scientific">Aromatoleum diolicum</name>
    <dbReference type="NCBI Taxonomy" id="75796"/>
    <lineage>
        <taxon>Bacteria</taxon>
        <taxon>Pseudomonadati</taxon>
        <taxon>Pseudomonadota</taxon>
        <taxon>Betaproteobacteria</taxon>
        <taxon>Rhodocyclales</taxon>
        <taxon>Rhodocyclaceae</taxon>
        <taxon>Aromatoleum</taxon>
    </lineage>
</organism>
<accession>A0ABX1Q8K7</accession>
<evidence type="ECO:0000313" key="2">
    <source>
        <dbReference type="EMBL" id="NMG74706.1"/>
    </source>
</evidence>
<proteinExistence type="predicted"/>
<dbReference type="Pfam" id="PF02515">
    <property type="entry name" value="CoA_transf_3"/>
    <property type="match status" value="1"/>
</dbReference>
<gene>
    <name evidence="2" type="ORF">GPA25_08015</name>
</gene>
<dbReference type="InterPro" id="IPR003673">
    <property type="entry name" value="CoA-Trfase_fam_III"/>
</dbReference>
<dbReference type="RefSeq" id="WP_169259854.1">
    <property type="nucleotide sequence ID" value="NZ_WTVQ01000010.1"/>
</dbReference>
<evidence type="ECO:0000313" key="3">
    <source>
        <dbReference type="Proteomes" id="UP000648984"/>
    </source>
</evidence>
<dbReference type="GO" id="GO:0016740">
    <property type="term" value="F:transferase activity"/>
    <property type="evidence" value="ECO:0007669"/>
    <property type="project" value="UniProtKB-KW"/>
</dbReference>
<comment type="caution">
    <text evidence="2">The sequence shown here is derived from an EMBL/GenBank/DDBJ whole genome shotgun (WGS) entry which is preliminary data.</text>
</comment>
<dbReference type="EMBL" id="WTVQ01000010">
    <property type="protein sequence ID" value="NMG74706.1"/>
    <property type="molecule type" value="Genomic_DNA"/>
</dbReference>
<protein>
    <submittedName>
        <fullName evidence="2">CoA transferase</fullName>
    </submittedName>
</protein>